<dbReference type="SUPFAM" id="SSF75620">
    <property type="entry name" value="Release factor"/>
    <property type="match status" value="1"/>
</dbReference>
<comment type="similarity">
    <text evidence="1">Belongs to the prokaryotic/mitochondrial release factor family.</text>
</comment>
<dbReference type="HOGENOM" id="CLU_036856_0_1_4"/>
<proteinExistence type="inferred from homology"/>
<feature type="domain" description="Peptide chain release factor" evidence="4">
    <location>
        <begin position="68"/>
        <end position="181"/>
    </location>
</feature>
<keyword evidence="2" id="KW-0488">Methylation</keyword>
<dbReference type="Gene3D" id="6.10.140.1950">
    <property type="match status" value="1"/>
</dbReference>
<name>E0TIX8_ZINIC</name>
<dbReference type="SMART" id="SM00937">
    <property type="entry name" value="PCRF"/>
    <property type="match status" value="1"/>
</dbReference>
<dbReference type="Pfam" id="PF03462">
    <property type="entry name" value="PCRF"/>
    <property type="match status" value="1"/>
</dbReference>
<accession>E0TIX8</accession>
<dbReference type="Gene3D" id="3.30.160.20">
    <property type="match status" value="1"/>
</dbReference>
<dbReference type="InterPro" id="IPR005139">
    <property type="entry name" value="PCRF"/>
</dbReference>
<evidence type="ECO:0000256" key="1">
    <source>
        <dbReference type="ARBA" id="ARBA00010835"/>
    </source>
</evidence>
<keyword evidence="3" id="KW-0648">Protein biosynthesis</keyword>
<dbReference type="InterPro" id="IPR000352">
    <property type="entry name" value="Pep_chain_release_fac_I"/>
</dbReference>
<dbReference type="PANTHER" id="PTHR43804">
    <property type="entry name" value="LD18447P"/>
    <property type="match status" value="1"/>
</dbReference>
<sequence>MKKFIKKYLIKKIKKNIKKYNYLLKKIQDKNIFNNLKKYKKICKNIFKIRPIIKYYNLYKKEINKIKENKKFINDKEFKNIALDEIKKCKDKIFFLNKKIEKNIIINKNINNKILLEIRAASGGEEAALFVKDLYKMYFNFSQKNNWKIKILSFIKSNNNGYKEIIIQIYGLNSYSLLKNESGNHRVQRIPITESHDKVHTSTCTIAVINKIKNNKKILINNKDLKIHTFKASGAGGQHVNKTDSAVRIFHIPTKITVECQSNRSQHINKKNALKILKYKILKINKNSIKNKEDKFRKSLIGTGKRSEKIRTYNFPQNRVTNHKINLTVYNLNSILNGNLEKIFK</sequence>
<organism evidence="5 6">
    <name type="scientific">Zinderia insecticola (strain CARI)</name>
    <dbReference type="NCBI Taxonomy" id="871271"/>
    <lineage>
        <taxon>Bacteria</taxon>
        <taxon>Pseudomonadati</taxon>
        <taxon>Pseudomonadota</taxon>
        <taxon>Betaproteobacteria</taxon>
        <taxon>Burkholderiales</taxon>
        <taxon>Oxalobacteraceae</taxon>
        <taxon>Candidatus Zinderia</taxon>
    </lineage>
</organism>
<reference key="2">
    <citation type="submission" date="2010-08" db="EMBL/GenBank/DDBJ databases">
        <title>Functional convergence in reduced genomes of bacterial symbionts spanning 200 million years of evolution.</title>
        <authorList>
            <person name="McCutcheon J.P."/>
            <person name="Moran N.A."/>
        </authorList>
    </citation>
    <scope>NUCLEOTIDE SEQUENCE</scope>
    <source>
        <strain>CARI</strain>
    </source>
</reference>
<evidence type="ECO:0000313" key="6">
    <source>
        <dbReference type="Proteomes" id="UP000001303"/>
    </source>
</evidence>
<evidence type="ECO:0000313" key="5">
    <source>
        <dbReference type="EMBL" id="ADM89755.1"/>
    </source>
</evidence>
<evidence type="ECO:0000256" key="3">
    <source>
        <dbReference type="ARBA" id="ARBA00022917"/>
    </source>
</evidence>
<evidence type="ECO:0000259" key="4">
    <source>
        <dbReference type="SMART" id="SM00937"/>
    </source>
</evidence>
<evidence type="ECO:0000256" key="2">
    <source>
        <dbReference type="ARBA" id="ARBA00022481"/>
    </source>
</evidence>
<dbReference type="GO" id="GO:0005737">
    <property type="term" value="C:cytoplasm"/>
    <property type="evidence" value="ECO:0007669"/>
    <property type="project" value="UniProtKB-ARBA"/>
</dbReference>
<protein>
    <submittedName>
        <fullName evidence="5">Putative peptide chain release factor RF-1</fullName>
    </submittedName>
</protein>
<reference evidence="5 6" key="1">
    <citation type="journal article" date="2010" name="Genome Biol. Evol.">
        <title>Functional convergence in reduced genomes of bacterial symbionts spanning 200 My of evolution.</title>
        <authorList>
            <person name="McCutcheon J.P."/>
            <person name="Moran N.A."/>
        </authorList>
    </citation>
    <scope>NUCLEOTIDE SEQUENCE [LARGE SCALE GENOMIC DNA]</scope>
    <source>
        <strain evidence="5 6">CARI</strain>
    </source>
</reference>
<dbReference type="Proteomes" id="UP000001303">
    <property type="component" value="Chromosome"/>
</dbReference>
<dbReference type="GO" id="GO:0003747">
    <property type="term" value="F:translation release factor activity"/>
    <property type="evidence" value="ECO:0007669"/>
    <property type="project" value="InterPro"/>
</dbReference>
<keyword evidence="6" id="KW-1185">Reference proteome</keyword>
<dbReference type="AlphaFoldDB" id="E0TIX8"/>
<dbReference type="STRING" id="871271.ZICARI_146"/>
<dbReference type="FunFam" id="3.30.160.20:FF:000004">
    <property type="entry name" value="Peptide chain release factor 1"/>
    <property type="match status" value="1"/>
</dbReference>
<dbReference type="InterPro" id="IPR045853">
    <property type="entry name" value="Pep_chain_release_fac_I_sf"/>
</dbReference>
<dbReference type="EMBL" id="CP002161">
    <property type="protein sequence ID" value="ADM89755.1"/>
    <property type="molecule type" value="Genomic_DNA"/>
</dbReference>
<dbReference type="Pfam" id="PF00472">
    <property type="entry name" value="RF-1"/>
    <property type="match status" value="1"/>
</dbReference>
<dbReference type="PANTHER" id="PTHR43804:SF7">
    <property type="entry name" value="LD18447P"/>
    <property type="match status" value="1"/>
</dbReference>
<dbReference type="InterPro" id="IPR050057">
    <property type="entry name" value="Prokaryotic/Mito_RF"/>
</dbReference>
<gene>
    <name evidence="5" type="primary">prfA</name>
    <name evidence="5" type="ordered locus">ZICARI_146</name>
</gene>
<dbReference type="KEGG" id="zin:ZICARI_146"/>
<dbReference type="Gene3D" id="3.30.70.1660">
    <property type="match status" value="1"/>
</dbReference>